<protein>
    <submittedName>
        <fullName evidence="1">Uncharacterized protein</fullName>
    </submittedName>
</protein>
<sequence>MKCDDGYGTGAKLSDSTTAFSVVAGKMLAQTCHLSPVELAELLVNNMGRTSFTSRRTGVQFGQMPHGFDLHVRRVDRHCLCWSSTSLVHSPPVYFPLVGDDLQCEATGSALRVVHSSGVVSIFSPKSNHQGMVGLMFLSRGTDAVYTCRLVKVHQCWSFTAQFVPVSAWCYTRDAEGLLKEFGKKLVMWLLSFFCAFPDKCITLRQLEVAFPLVTLLEMQERQNFVGGTLASFAANYLTFYDDHIIPKQRTPVFALSLLSPEQFREVTSVEQASVAFAFRCKMRHDPVLSAAQFITDTWIKNGNLPMSGLLRQAIAVVVAHALGTFALLPTLASKSSLRLSVCRNLPLLLESQSDRFASRFLALFRSSKTKFCNAKALLMELEKTVRDKHPVLSPVSTTDAHDEDVDFFLESPPPQAGADESSGILWRISKGTCGYTLVASLSACDLVDNNLCGTAADRLFTAAFSTWPRMQISSRLLKYTREEIGLQLNLRPASSMTDEVDDGAMWERARKTRRMRREP</sequence>
<organism evidence="1">
    <name type="scientific">Trypanosoma vivax (strain Y486)</name>
    <dbReference type="NCBI Taxonomy" id="1055687"/>
    <lineage>
        <taxon>Eukaryota</taxon>
        <taxon>Discoba</taxon>
        <taxon>Euglenozoa</taxon>
        <taxon>Kinetoplastea</taxon>
        <taxon>Metakinetoplastina</taxon>
        <taxon>Trypanosomatida</taxon>
        <taxon>Trypanosomatidae</taxon>
        <taxon>Trypanosoma</taxon>
        <taxon>Duttonella</taxon>
    </lineage>
</organism>
<evidence type="ECO:0000313" key="1">
    <source>
        <dbReference type="EMBL" id="CCC47341.1"/>
    </source>
</evidence>
<proteinExistence type="predicted"/>
<reference evidence="1" key="1">
    <citation type="journal article" date="2012" name="Proc. Natl. Acad. Sci. U.S.A.">
        <title>Antigenic diversity is generated by distinct evolutionary mechanisms in African trypanosome species.</title>
        <authorList>
            <person name="Jackson A.P."/>
            <person name="Berry A."/>
            <person name="Aslett M."/>
            <person name="Allison H.C."/>
            <person name="Burton P."/>
            <person name="Vavrova-Anderson J."/>
            <person name="Brown R."/>
            <person name="Browne H."/>
            <person name="Corton N."/>
            <person name="Hauser H."/>
            <person name="Gamble J."/>
            <person name="Gilderthorp R."/>
            <person name="Marcello L."/>
            <person name="McQuillan J."/>
            <person name="Otto T.D."/>
            <person name="Quail M.A."/>
            <person name="Sanders M.J."/>
            <person name="van Tonder A."/>
            <person name="Ginger M.L."/>
            <person name="Field M.C."/>
            <person name="Barry J.D."/>
            <person name="Hertz-Fowler C."/>
            <person name="Berriman M."/>
        </authorList>
    </citation>
    <scope>NUCLEOTIDE SEQUENCE</scope>
    <source>
        <strain evidence="1">Y486</strain>
    </source>
</reference>
<accession>G0TTR0</accession>
<name>G0TTR0_TRYVY</name>
<dbReference type="AlphaFoldDB" id="G0TTR0"/>
<dbReference type="OMA" id="SWSFHAQ"/>
<dbReference type="EMBL" id="HE573020">
    <property type="protein sequence ID" value="CCC47341.1"/>
    <property type="molecule type" value="Genomic_DNA"/>
</dbReference>
<gene>
    <name evidence="1" type="ORF">TVY486_0400050</name>
</gene>
<dbReference type="VEuPathDB" id="TriTrypDB:TvY486_0400050"/>